<name>A0A3B1CRJ4_9ZZZZ</name>
<dbReference type="InterPro" id="IPR002716">
    <property type="entry name" value="PIN_dom"/>
</dbReference>
<dbReference type="InterPro" id="IPR029060">
    <property type="entry name" value="PIN-like_dom_sf"/>
</dbReference>
<dbReference type="EMBL" id="UOGD01000200">
    <property type="protein sequence ID" value="VAX21625.1"/>
    <property type="molecule type" value="Genomic_DNA"/>
</dbReference>
<protein>
    <recommendedName>
        <fullName evidence="1">PIN domain-containing protein</fullName>
    </recommendedName>
</protein>
<reference evidence="2" key="1">
    <citation type="submission" date="2018-06" db="EMBL/GenBank/DDBJ databases">
        <authorList>
            <person name="Zhirakovskaya E."/>
        </authorList>
    </citation>
    <scope>NUCLEOTIDE SEQUENCE</scope>
</reference>
<gene>
    <name evidence="2" type="ORF">MNBD_IGNAVI01-1007</name>
</gene>
<proteinExistence type="predicted"/>
<sequence length="138" mass="15913">MNRHTVIIDTGPLVAFLNRKDAYHDWAVYQLSNITYPVFTCEAVISEACFLLKKFHNGAESVLELIERGLIKISFDLEEEIERIKKLVSRYENISISFADACIIRMSEQSRNSNVLTLDSDFKIYRKNRGNVIPVIMP</sequence>
<evidence type="ECO:0000259" key="1">
    <source>
        <dbReference type="Pfam" id="PF01850"/>
    </source>
</evidence>
<evidence type="ECO:0000313" key="2">
    <source>
        <dbReference type="EMBL" id="VAX21625.1"/>
    </source>
</evidence>
<dbReference type="SUPFAM" id="SSF88723">
    <property type="entry name" value="PIN domain-like"/>
    <property type="match status" value="1"/>
</dbReference>
<dbReference type="Pfam" id="PF01850">
    <property type="entry name" value="PIN"/>
    <property type="match status" value="1"/>
</dbReference>
<organism evidence="2">
    <name type="scientific">hydrothermal vent metagenome</name>
    <dbReference type="NCBI Taxonomy" id="652676"/>
    <lineage>
        <taxon>unclassified sequences</taxon>
        <taxon>metagenomes</taxon>
        <taxon>ecological metagenomes</taxon>
    </lineage>
</organism>
<feature type="domain" description="PIN" evidence="1">
    <location>
        <begin position="6"/>
        <end position="126"/>
    </location>
</feature>
<dbReference type="Gene3D" id="3.40.50.1010">
    <property type="entry name" value="5'-nuclease"/>
    <property type="match status" value="1"/>
</dbReference>
<accession>A0A3B1CRJ4</accession>
<dbReference type="AlphaFoldDB" id="A0A3B1CRJ4"/>